<feature type="region of interest" description="Disordered" evidence="1">
    <location>
        <begin position="1"/>
        <end position="182"/>
    </location>
</feature>
<evidence type="ECO:0000313" key="2">
    <source>
        <dbReference type="EMBL" id="KAG5532747.1"/>
    </source>
</evidence>
<feature type="region of interest" description="Disordered" evidence="1">
    <location>
        <begin position="217"/>
        <end position="263"/>
    </location>
</feature>
<dbReference type="AlphaFoldDB" id="A0AAV6IWP9"/>
<feature type="compositionally biased region" description="Polar residues" evidence="1">
    <location>
        <begin position="113"/>
        <end position="154"/>
    </location>
</feature>
<evidence type="ECO:0000313" key="3">
    <source>
        <dbReference type="Proteomes" id="UP000823749"/>
    </source>
</evidence>
<feature type="compositionally biased region" description="Polar residues" evidence="1">
    <location>
        <begin position="228"/>
        <end position="237"/>
    </location>
</feature>
<dbReference type="PANTHER" id="PTHR33673:SF36">
    <property type="entry name" value="MYB-LIKE PROTEIN Q"/>
    <property type="match status" value="1"/>
</dbReference>
<evidence type="ECO:0000256" key="1">
    <source>
        <dbReference type="SAM" id="MobiDB-lite"/>
    </source>
</evidence>
<reference evidence="2" key="1">
    <citation type="submission" date="2020-08" db="EMBL/GenBank/DDBJ databases">
        <title>Plant Genome Project.</title>
        <authorList>
            <person name="Zhang R.-G."/>
        </authorList>
    </citation>
    <scope>NUCLEOTIDE SEQUENCE</scope>
    <source>
        <strain evidence="2">WSP0</strain>
        <tissue evidence="2">Leaf</tissue>
    </source>
</reference>
<protein>
    <submittedName>
        <fullName evidence="2">Uncharacterized protein</fullName>
    </submittedName>
</protein>
<dbReference type="Proteomes" id="UP000823749">
    <property type="component" value="Chromosome 9"/>
</dbReference>
<keyword evidence="3" id="KW-1185">Reference proteome</keyword>
<feature type="compositionally biased region" description="Polar residues" evidence="1">
    <location>
        <begin position="1"/>
        <end position="10"/>
    </location>
</feature>
<gene>
    <name evidence="2" type="ORF">RHGRI_027150</name>
</gene>
<dbReference type="PANTHER" id="PTHR33673">
    <property type="entry name" value="SUPPRESSOR SRP40-LIKE PROTEIN"/>
    <property type="match status" value="1"/>
</dbReference>
<feature type="compositionally biased region" description="Basic and acidic residues" evidence="1">
    <location>
        <begin position="240"/>
        <end position="262"/>
    </location>
</feature>
<comment type="caution">
    <text evidence="2">The sequence shown here is derived from an EMBL/GenBank/DDBJ whole genome shotgun (WGS) entry which is preliminary data.</text>
</comment>
<proteinExistence type="predicted"/>
<accession>A0AAV6IWP9</accession>
<feature type="compositionally biased region" description="Low complexity" evidence="1">
    <location>
        <begin position="65"/>
        <end position="76"/>
    </location>
</feature>
<organism evidence="2 3">
    <name type="scientific">Rhododendron griersonianum</name>
    <dbReference type="NCBI Taxonomy" id="479676"/>
    <lineage>
        <taxon>Eukaryota</taxon>
        <taxon>Viridiplantae</taxon>
        <taxon>Streptophyta</taxon>
        <taxon>Embryophyta</taxon>
        <taxon>Tracheophyta</taxon>
        <taxon>Spermatophyta</taxon>
        <taxon>Magnoliopsida</taxon>
        <taxon>eudicotyledons</taxon>
        <taxon>Gunneridae</taxon>
        <taxon>Pentapetalae</taxon>
        <taxon>asterids</taxon>
        <taxon>Ericales</taxon>
        <taxon>Ericaceae</taxon>
        <taxon>Ericoideae</taxon>
        <taxon>Rhodoreae</taxon>
        <taxon>Rhododendron</taxon>
    </lineage>
</organism>
<sequence>MDSECGTGTNVKHPRRNTKANGNIGEVRNPLADSKDERGNGWHPKIHQGIPVSEGIDAPAKRLKSFSSGSSSASDSSSEDFIQVDPKLINPRASATAPSPNHVRPLPIYYKTDLSSNTSSKSEQDSRLSTGDYSQVSGITHESPSQSPSATESPPIQVMERPSGFDPNRIPPSIFASKSPSPMEWSVASNESLFSIHIGNNSFSRDRVLKSNELHKSGELEKSRNSHKSVITFSPSPVAQRKENDKRKGNLGRDFEETEKPMTETPVKIAGDQSKKIYPAQEMTFNHHPEGSELRIETVVFPQILRERRSMKGHRGPVQIAAVDSAALHSQVVVSVSGQAAIVVRGQAAIAASGQAVGAVSYQAATAVVETRAAAAAVVSGRAAVAVVGRVAAVVIGRVVVVVNGRAAVVVVSRAVAVVSGQAAAVSGQAATVVSGRAAVSVPVQAVLVVVGRSAAVRTLNEKEQP</sequence>
<dbReference type="EMBL" id="JACTNZ010000009">
    <property type="protein sequence ID" value="KAG5532747.1"/>
    <property type="molecule type" value="Genomic_DNA"/>
</dbReference>
<name>A0AAV6IWP9_9ERIC</name>